<evidence type="ECO:0000313" key="2">
    <source>
        <dbReference type="EMBL" id="QTA83075.1"/>
    </source>
</evidence>
<gene>
    <name evidence="2" type="ORF">dnl_54680</name>
</gene>
<protein>
    <submittedName>
        <fullName evidence="2">Carboxymuconolactone decarboxylase family protein</fullName>
    </submittedName>
</protein>
<dbReference type="AlphaFoldDB" id="A0A975BD54"/>
<dbReference type="KEGG" id="dli:dnl_54680"/>
<dbReference type="PANTHER" id="PTHR33570:SF2">
    <property type="entry name" value="CARBOXYMUCONOLACTONE DECARBOXYLASE-LIKE DOMAIN-CONTAINING PROTEIN"/>
    <property type="match status" value="1"/>
</dbReference>
<evidence type="ECO:0000313" key="3">
    <source>
        <dbReference type="Proteomes" id="UP000663720"/>
    </source>
</evidence>
<dbReference type="SUPFAM" id="SSF69118">
    <property type="entry name" value="AhpD-like"/>
    <property type="match status" value="1"/>
</dbReference>
<dbReference type="Gene3D" id="1.20.1290.10">
    <property type="entry name" value="AhpD-like"/>
    <property type="match status" value="1"/>
</dbReference>
<reference evidence="2" key="1">
    <citation type="journal article" date="2021" name="Microb. Physiol.">
        <title>Proteogenomic Insights into the Physiology of Marine, Sulfate-Reducing, Filamentous Desulfonema limicola and Desulfonema magnum.</title>
        <authorList>
            <person name="Schnaars V."/>
            <person name="Wohlbrand L."/>
            <person name="Scheve S."/>
            <person name="Hinrichs C."/>
            <person name="Reinhardt R."/>
            <person name="Rabus R."/>
        </authorList>
    </citation>
    <scope>NUCLEOTIDE SEQUENCE</scope>
    <source>
        <strain evidence="2">5ac10</strain>
    </source>
</reference>
<keyword evidence="3" id="KW-1185">Reference proteome</keyword>
<dbReference type="Proteomes" id="UP000663720">
    <property type="component" value="Chromosome"/>
</dbReference>
<dbReference type="InterPro" id="IPR003779">
    <property type="entry name" value="CMD-like"/>
</dbReference>
<evidence type="ECO:0000259" key="1">
    <source>
        <dbReference type="Pfam" id="PF02627"/>
    </source>
</evidence>
<dbReference type="InterPro" id="IPR029032">
    <property type="entry name" value="AhpD-like"/>
</dbReference>
<sequence length="129" mass="14407">MSKSISEKTRETAALYFKDVKDEKPYALWQAFDKELAKDLSMFITGQMYAREKIPHTTRQLVSVAALTALSRPDELKLHIQAALNVGCKPKEISEVIFQTAVYAGVPAVNTALKVLKAVLEEKGLWPLD</sequence>
<dbReference type="EMBL" id="CP061799">
    <property type="protein sequence ID" value="QTA83075.1"/>
    <property type="molecule type" value="Genomic_DNA"/>
</dbReference>
<dbReference type="GO" id="GO:0051920">
    <property type="term" value="F:peroxiredoxin activity"/>
    <property type="evidence" value="ECO:0007669"/>
    <property type="project" value="InterPro"/>
</dbReference>
<dbReference type="Pfam" id="PF02627">
    <property type="entry name" value="CMD"/>
    <property type="match status" value="1"/>
</dbReference>
<organism evidence="2 3">
    <name type="scientific">Desulfonema limicola</name>
    <dbReference type="NCBI Taxonomy" id="45656"/>
    <lineage>
        <taxon>Bacteria</taxon>
        <taxon>Pseudomonadati</taxon>
        <taxon>Thermodesulfobacteriota</taxon>
        <taxon>Desulfobacteria</taxon>
        <taxon>Desulfobacterales</taxon>
        <taxon>Desulfococcaceae</taxon>
        <taxon>Desulfonema</taxon>
    </lineage>
</organism>
<dbReference type="RefSeq" id="WP_246514804.1">
    <property type="nucleotide sequence ID" value="NZ_CP061799.1"/>
</dbReference>
<proteinExistence type="predicted"/>
<name>A0A975BD54_9BACT</name>
<feature type="domain" description="Carboxymuconolactone decarboxylase-like" evidence="1">
    <location>
        <begin position="41"/>
        <end position="117"/>
    </location>
</feature>
<dbReference type="InterPro" id="IPR052512">
    <property type="entry name" value="4CMD/NDH-1_regulator"/>
</dbReference>
<dbReference type="PANTHER" id="PTHR33570">
    <property type="entry name" value="4-CARBOXYMUCONOLACTONE DECARBOXYLASE FAMILY PROTEIN"/>
    <property type="match status" value="1"/>
</dbReference>
<accession>A0A975BD54</accession>